<keyword evidence="4 7" id="KW-1133">Transmembrane helix</keyword>
<evidence type="ECO:0000256" key="7">
    <source>
        <dbReference type="SAM" id="Phobius"/>
    </source>
</evidence>
<evidence type="ECO:0000313" key="9">
    <source>
        <dbReference type="Proteomes" id="UP000245956"/>
    </source>
</evidence>
<dbReference type="GO" id="GO:1990961">
    <property type="term" value="P:xenobiotic detoxification by transmembrane export across the plasma membrane"/>
    <property type="evidence" value="ECO:0007669"/>
    <property type="project" value="InterPro"/>
</dbReference>
<feature type="transmembrane region" description="Helical" evidence="7">
    <location>
        <begin position="537"/>
        <end position="558"/>
    </location>
</feature>
<dbReference type="GO" id="GO:0015297">
    <property type="term" value="F:antiporter activity"/>
    <property type="evidence" value="ECO:0007669"/>
    <property type="project" value="InterPro"/>
</dbReference>
<evidence type="ECO:0000256" key="4">
    <source>
        <dbReference type="ARBA" id="ARBA00022989"/>
    </source>
</evidence>
<feature type="transmembrane region" description="Helical" evidence="7">
    <location>
        <begin position="203"/>
        <end position="228"/>
    </location>
</feature>
<feature type="transmembrane region" description="Helical" evidence="7">
    <location>
        <begin position="311"/>
        <end position="334"/>
    </location>
</feature>
<feature type="transmembrane region" description="Helical" evidence="7">
    <location>
        <begin position="504"/>
        <end position="525"/>
    </location>
</feature>
<comment type="similarity">
    <text evidence="2">Belongs to the multi antimicrobial extrusion (MATE) (TC 2.A.66.1) family.</text>
</comment>
<evidence type="ECO:0000256" key="6">
    <source>
        <dbReference type="SAM" id="MobiDB-lite"/>
    </source>
</evidence>
<proteinExistence type="inferred from homology"/>
<dbReference type="CDD" id="cd13132">
    <property type="entry name" value="MATE_eukaryotic"/>
    <property type="match status" value="1"/>
</dbReference>
<evidence type="ECO:0000313" key="8">
    <source>
        <dbReference type="EMBL" id="PWI66512.1"/>
    </source>
</evidence>
<sequence>MDRGAFAGLAAGRQLRPPNPLDGHSQGTNCDALSEDDSRNAEAHSSVPRMPIAARNARDLPAFPPHHQRIANHTPRMYLPPEHQCERLRRNPEIISDRSASMMPNDEAATIGPRSDTESTPLLNPPVLCACAADAIATGQSAGVLLGQKSGPSDSCSKWRDEAMTLISYAAPLVVTFFLQYSIDVSSVVAAGRLGKIELGAVSLANMLAAITCFAAFQGLTTSLDTLCSQAYGSGEKQLVGLYCQRMMLLLFGLSIPIATLWLVSESIIIHLVPDPDSARLCGSYLGILTLAIPGYAAFEVGKRFVQAQGLFRASTYVLLVGAPINAVLMWLLIWKFNLGFIGAPISVAITRTLLPLLLLLYVGLVDGSQCWGGFSTRAFDNMGVVFRLAVPGMIMVEAEWLAFEIMTLISARFGTEYLAAQSILITLTTLSYQIPFPLSIAASTRVASLIGAGQVHNAKVAARVAVVASLLCTLVNFVVYITFRARLPHIFTNNEEVAALVTSTLLLAGASTFFDGVGVAAHGLLRGIGKQSVGGVANLVAYYVVSLPLSLCFSIGLQWKIDGLWVGCTVGLVV</sequence>
<evidence type="ECO:0000256" key="3">
    <source>
        <dbReference type="ARBA" id="ARBA00022692"/>
    </source>
</evidence>
<organism evidence="8 9">
    <name type="scientific">Purpureocillium lilacinum</name>
    <name type="common">Paecilomyces lilacinus</name>
    <dbReference type="NCBI Taxonomy" id="33203"/>
    <lineage>
        <taxon>Eukaryota</taxon>
        <taxon>Fungi</taxon>
        <taxon>Dikarya</taxon>
        <taxon>Ascomycota</taxon>
        <taxon>Pezizomycotina</taxon>
        <taxon>Sordariomycetes</taxon>
        <taxon>Hypocreomycetidae</taxon>
        <taxon>Hypocreales</taxon>
        <taxon>Ophiocordycipitaceae</taxon>
        <taxon>Purpureocillium</taxon>
    </lineage>
</organism>
<name>A0A2U3DW98_PURLI</name>
<accession>A0A2U3DW98</accession>
<keyword evidence="3 7" id="KW-0812">Transmembrane</keyword>
<dbReference type="Pfam" id="PF01554">
    <property type="entry name" value="MatE"/>
    <property type="match status" value="2"/>
</dbReference>
<dbReference type="GO" id="GO:0016020">
    <property type="term" value="C:membrane"/>
    <property type="evidence" value="ECO:0007669"/>
    <property type="project" value="UniProtKB-SubCell"/>
</dbReference>
<dbReference type="InterPro" id="IPR045069">
    <property type="entry name" value="MATE_euk"/>
</dbReference>
<dbReference type="EMBL" id="LCWV01000024">
    <property type="protein sequence ID" value="PWI66512.1"/>
    <property type="molecule type" value="Genomic_DNA"/>
</dbReference>
<dbReference type="AlphaFoldDB" id="A0A2U3DW98"/>
<evidence type="ECO:0008006" key="10">
    <source>
        <dbReference type="Google" id="ProtNLM"/>
    </source>
</evidence>
<evidence type="ECO:0000256" key="1">
    <source>
        <dbReference type="ARBA" id="ARBA00004141"/>
    </source>
</evidence>
<feature type="transmembrane region" description="Helical" evidence="7">
    <location>
        <begin position="278"/>
        <end position="299"/>
    </location>
</feature>
<keyword evidence="5 7" id="KW-0472">Membrane</keyword>
<feature type="transmembrane region" description="Helical" evidence="7">
    <location>
        <begin position="249"/>
        <end position="272"/>
    </location>
</feature>
<dbReference type="Proteomes" id="UP000245956">
    <property type="component" value="Unassembled WGS sequence"/>
</dbReference>
<dbReference type="GO" id="GO:0042910">
    <property type="term" value="F:xenobiotic transmembrane transporter activity"/>
    <property type="evidence" value="ECO:0007669"/>
    <property type="project" value="InterPro"/>
</dbReference>
<evidence type="ECO:0000256" key="5">
    <source>
        <dbReference type="ARBA" id="ARBA00023136"/>
    </source>
</evidence>
<dbReference type="NCBIfam" id="TIGR00797">
    <property type="entry name" value="matE"/>
    <property type="match status" value="1"/>
</dbReference>
<feature type="transmembrane region" description="Helical" evidence="7">
    <location>
        <begin position="340"/>
        <end position="365"/>
    </location>
</feature>
<dbReference type="PANTHER" id="PTHR11206">
    <property type="entry name" value="MULTIDRUG RESISTANCE PROTEIN"/>
    <property type="match status" value="1"/>
</dbReference>
<comment type="subcellular location">
    <subcellularLocation>
        <location evidence="1">Membrane</location>
        <topology evidence="1">Multi-pass membrane protein</topology>
    </subcellularLocation>
</comment>
<feature type="transmembrane region" description="Helical" evidence="7">
    <location>
        <begin position="424"/>
        <end position="449"/>
    </location>
</feature>
<feature type="transmembrane region" description="Helical" evidence="7">
    <location>
        <begin position="461"/>
        <end position="484"/>
    </location>
</feature>
<feature type="transmembrane region" description="Helical" evidence="7">
    <location>
        <begin position="163"/>
        <end position="183"/>
    </location>
</feature>
<comment type="caution">
    <text evidence="8">The sequence shown here is derived from an EMBL/GenBank/DDBJ whole genome shotgun (WGS) entry which is preliminary data.</text>
</comment>
<feature type="region of interest" description="Disordered" evidence="6">
    <location>
        <begin position="1"/>
        <end position="50"/>
    </location>
</feature>
<protein>
    <recommendedName>
        <fullName evidence="10">MATE efflux family protein subfamily</fullName>
    </recommendedName>
</protein>
<evidence type="ECO:0000256" key="2">
    <source>
        <dbReference type="ARBA" id="ARBA00010199"/>
    </source>
</evidence>
<gene>
    <name evidence="8" type="ORF">PCL_04925</name>
</gene>
<feature type="transmembrane region" description="Helical" evidence="7">
    <location>
        <begin position="385"/>
        <end position="404"/>
    </location>
</feature>
<dbReference type="InterPro" id="IPR002528">
    <property type="entry name" value="MATE_fam"/>
</dbReference>
<reference evidence="8 9" key="1">
    <citation type="journal article" date="2016" name="Front. Microbiol.">
        <title>Genome and transcriptome sequences reveal the specific parasitism of the nematophagous Purpureocillium lilacinum 36-1.</title>
        <authorList>
            <person name="Xie J."/>
            <person name="Li S."/>
            <person name="Mo C."/>
            <person name="Xiao X."/>
            <person name="Peng D."/>
            <person name="Wang G."/>
            <person name="Xiao Y."/>
        </authorList>
    </citation>
    <scope>NUCLEOTIDE SEQUENCE [LARGE SCALE GENOMIC DNA]</scope>
    <source>
        <strain evidence="8 9">36-1</strain>
    </source>
</reference>